<dbReference type="PANTHER" id="PTHR43643:SF3">
    <property type="entry name" value="HISTIDINOL-PHOSPHATE AMINOTRANSFERASE"/>
    <property type="match status" value="1"/>
</dbReference>
<dbReference type="AlphaFoldDB" id="A0A8D4IY27"/>
<keyword evidence="5 9" id="KW-0032">Aminotransferase</keyword>
<comment type="pathway">
    <text evidence="2 9">Amino-acid biosynthesis; L-histidine biosynthesis; L-histidine from 5-phospho-alpha-D-ribose 1-diphosphate: step 7/9.</text>
</comment>
<reference evidence="11" key="1">
    <citation type="submission" date="2017-06" db="EMBL/GenBank/DDBJ databases">
        <title>Genome sequencing of pathogenic and non-pathogenic strains within Bisgaard taxon 40.</title>
        <authorList>
            <person name="Ladner J.T."/>
            <person name="Lovett S.P."/>
            <person name="Koroleva G."/>
            <person name="Lorch J.M."/>
        </authorList>
    </citation>
    <scope>NUCLEOTIDE SEQUENCE</scope>
    <source>
        <strain evidence="11">27576-1-I1</strain>
    </source>
</reference>
<evidence type="ECO:0000256" key="5">
    <source>
        <dbReference type="ARBA" id="ARBA00022576"/>
    </source>
</evidence>
<dbReference type="RefSeq" id="WP_265482638.1">
    <property type="nucleotide sequence ID" value="NZ_CP022011.1"/>
</dbReference>
<keyword evidence="6 9" id="KW-0808">Transferase</keyword>
<evidence type="ECO:0000259" key="10">
    <source>
        <dbReference type="Pfam" id="PF00155"/>
    </source>
</evidence>
<keyword evidence="7 9" id="KW-0663">Pyridoxal phosphate</keyword>
<dbReference type="UniPathway" id="UPA00031">
    <property type="reaction ID" value="UER00012"/>
</dbReference>
<name>A0A8D4IY27_9PAST</name>
<dbReference type="InterPro" id="IPR005861">
    <property type="entry name" value="HisP_aminotrans"/>
</dbReference>
<dbReference type="InterPro" id="IPR004839">
    <property type="entry name" value="Aminotransferase_I/II_large"/>
</dbReference>
<sequence length="365" mass="40509">MKFIDVVNTGVKQLSPYQAGKPTEELERELGITNIVKLASNENPLGFPESAKKAILAELDHLTRYPDSNGFYLKQKIAEKFVVKPDQITLGNGSNDLLELIAHTFASEGDEIIYSEYAFIVYPLVTQAINATPVVVPAKNWGHDLVAFAQHLTDKTKLIYIANPNNPTGTFLNCSEIETFLAKVPPQVIVVLDEAYTEFTPPEERIPSFELLKKYPNLVICRTMSKAYGLAGLRIGYAISSSEIADLFNRVRQPFNCNSLALAAATAVINDQDFLAKTAENNRQGLAQLCQFFEQYGLDYIPSKANFITLDLKQPALPIYQALLQKGVIVRPIAGYGMPNHLRISIGLKEENQKFIQALTEILGL</sequence>
<dbReference type="Gene3D" id="3.90.1150.10">
    <property type="entry name" value="Aspartate Aminotransferase, domain 1"/>
    <property type="match status" value="1"/>
</dbReference>
<dbReference type="SUPFAM" id="SSF53383">
    <property type="entry name" value="PLP-dependent transferases"/>
    <property type="match status" value="1"/>
</dbReference>
<evidence type="ECO:0000313" key="12">
    <source>
        <dbReference type="Proteomes" id="UP000955338"/>
    </source>
</evidence>
<evidence type="ECO:0000313" key="11">
    <source>
        <dbReference type="EMBL" id="QDJ15191.1"/>
    </source>
</evidence>
<evidence type="ECO:0000256" key="2">
    <source>
        <dbReference type="ARBA" id="ARBA00005011"/>
    </source>
</evidence>
<evidence type="ECO:0000256" key="1">
    <source>
        <dbReference type="ARBA" id="ARBA00001933"/>
    </source>
</evidence>
<dbReference type="CDD" id="cd00609">
    <property type="entry name" value="AAT_like"/>
    <property type="match status" value="1"/>
</dbReference>
<dbReference type="NCBIfam" id="TIGR01141">
    <property type="entry name" value="hisC"/>
    <property type="match status" value="1"/>
</dbReference>
<keyword evidence="9" id="KW-0368">Histidine biosynthesis</keyword>
<evidence type="ECO:0000256" key="8">
    <source>
        <dbReference type="ARBA" id="ARBA00047481"/>
    </source>
</evidence>
<dbReference type="InterPro" id="IPR050106">
    <property type="entry name" value="HistidinolP_aminotransfase"/>
</dbReference>
<comment type="catalytic activity">
    <reaction evidence="8 9">
        <text>L-histidinol phosphate + 2-oxoglutarate = 3-(imidazol-4-yl)-2-oxopropyl phosphate + L-glutamate</text>
        <dbReference type="Rhea" id="RHEA:23744"/>
        <dbReference type="ChEBI" id="CHEBI:16810"/>
        <dbReference type="ChEBI" id="CHEBI:29985"/>
        <dbReference type="ChEBI" id="CHEBI:57766"/>
        <dbReference type="ChEBI" id="CHEBI:57980"/>
        <dbReference type="EC" id="2.6.1.9"/>
    </reaction>
</comment>
<keyword evidence="9" id="KW-0028">Amino-acid biosynthesis</keyword>
<dbReference type="PROSITE" id="PS00599">
    <property type="entry name" value="AA_TRANSFER_CLASS_2"/>
    <property type="match status" value="1"/>
</dbReference>
<dbReference type="EMBL" id="CP022011">
    <property type="protein sequence ID" value="QDJ15191.1"/>
    <property type="molecule type" value="Genomic_DNA"/>
</dbReference>
<feature type="domain" description="Aminotransferase class I/classII large" evidence="10">
    <location>
        <begin position="34"/>
        <end position="359"/>
    </location>
</feature>
<evidence type="ECO:0000256" key="4">
    <source>
        <dbReference type="ARBA" id="ARBA00011738"/>
    </source>
</evidence>
<keyword evidence="12" id="KW-1185">Reference proteome</keyword>
<accession>A0A8D4IY27</accession>
<comment type="cofactor">
    <cofactor evidence="1 9">
        <name>pyridoxal 5'-phosphate</name>
        <dbReference type="ChEBI" id="CHEBI:597326"/>
    </cofactor>
</comment>
<dbReference type="HAMAP" id="MF_01023">
    <property type="entry name" value="HisC_aminotrans_2"/>
    <property type="match status" value="1"/>
</dbReference>
<dbReference type="GO" id="GO:0000105">
    <property type="term" value="P:L-histidine biosynthetic process"/>
    <property type="evidence" value="ECO:0007669"/>
    <property type="project" value="UniProtKB-UniRule"/>
</dbReference>
<dbReference type="GO" id="GO:0004400">
    <property type="term" value="F:histidinol-phosphate transaminase activity"/>
    <property type="evidence" value="ECO:0007669"/>
    <property type="project" value="UniProtKB-UniRule"/>
</dbReference>
<dbReference type="EC" id="2.6.1.9" evidence="9"/>
<dbReference type="InterPro" id="IPR015424">
    <property type="entry name" value="PyrdxlP-dep_Trfase"/>
</dbReference>
<dbReference type="InterPro" id="IPR015422">
    <property type="entry name" value="PyrdxlP-dep_Trfase_small"/>
</dbReference>
<dbReference type="InterPro" id="IPR015421">
    <property type="entry name" value="PyrdxlP-dep_Trfase_major"/>
</dbReference>
<comment type="subunit">
    <text evidence="4 9">Homodimer.</text>
</comment>
<feature type="modified residue" description="N6-(pyridoxal phosphate)lysine" evidence="9">
    <location>
        <position position="226"/>
    </location>
</feature>
<evidence type="ECO:0000256" key="6">
    <source>
        <dbReference type="ARBA" id="ARBA00022679"/>
    </source>
</evidence>
<evidence type="ECO:0000256" key="9">
    <source>
        <dbReference type="HAMAP-Rule" id="MF_01023"/>
    </source>
</evidence>
<organism evidence="11 12">
    <name type="scientific">Mergibacter septicus</name>
    <dbReference type="NCBI Taxonomy" id="221402"/>
    <lineage>
        <taxon>Bacteria</taxon>
        <taxon>Pseudomonadati</taxon>
        <taxon>Pseudomonadota</taxon>
        <taxon>Gammaproteobacteria</taxon>
        <taxon>Pasteurellales</taxon>
        <taxon>Pasteurellaceae</taxon>
        <taxon>Mergibacter</taxon>
    </lineage>
</organism>
<dbReference type="Proteomes" id="UP000955338">
    <property type="component" value="Chromosome"/>
</dbReference>
<dbReference type="InterPro" id="IPR001917">
    <property type="entry name" value="Aminotrans_II_pyridoxalP_BS"/>
</dbReference>
<dbReference type="Gene3D" id="3.40.640.10">
    <property type="entry name" value="Type I PLP-dependent aspartate aminotransferase-like (Major domain)"/>
    <property type="match status" value="1"/>
</dbReference>
<gene>
    <name evidence="9" type="primary">hisC</name>
    <name evidence="11" type="ORF">CEP48_06985</name>
</gene>
<dbReference type="GO" id="GO:0030170">
    <property type="term" value="F:pyridoxal phosphate binding"/>
    <property type="evidence" value="ECO:0007669"/>
    <property type="project" value="InterPro"/>
</dbReference>
<evidence type="ECO:0000256" key="7">
    <source>
        <dbReference type="ARBA" id="ARBA00022898"/>
    </source>
</evidence>
<proteinExistence type="inferred from homology"/>
<dbReference type="PANTHER" id="PTHR43643">
    <property type="entry name" value="HISTIDINOL-PHOSPHATE AMINOTRANSFERASE 2"/>
    <property type="match status" value="1"/>
</dbReference>
<protein>
    <recommendedName>
        <fullName evidence="9">Histidinol-phosphate aminotransferase</fullName>
        <ecNumber evidence="9">2.6.1.9</ecNumber>
    </recommendedName>
    <alternativeName>
        <fullName evidence="9">Imidazole acetol-phosphate transaminase</fullName>
    </alternativeName>
</protein>
<comment type="similarity">
    <text evidence="3 9">Belongs to the class-II pyridoxal-phosphate-dependent aminotransferase family. Histidinol-phosphate aminotransferase subfamily.</text>
</comment>
<evidence type="ECO:0000256" key="3">
    <source>
        <dbReference type="ARBA" id="ARBA00007970"/>
    </source>
</evidence>
<dbReference type="Pfam" id="PF00155">
    <property type="entry name" value="Aminotran_1_2"/>
    <property type="match status" value="1"/>
</dbReference>